<dbReference type="Proteomes" id="UP000241890">
    <property type="component" value="Unassembled WGS sequence"/>
</dbReference>
<dbReference type="PANTHER" id="PTHR22702">
    <property type="entry name" value="PROTEASE-ASSOCIATED DOMAIN-CONTAINING PROTEIN"/>
    <property type="match status" value="1"/>
</dbReference>
<keyword evidence="6" id="KW-0472">Membrane</keyword>
<feature type="compositionally biased region" description="Basic and acidic residues" evidence="3">
    <location>
        <begin position="373"/>
        <end position="386"/>
    </location>
</feature>
<keyword evidence="2" id="KW-0325">Glycoprotein</keyword>
<feature type="chain" id="PRO_5015336063" evidence="4">
    <location>
        <begin position="31"/>
        <end position="892"/>
    </location>
</feature>
<name>A0A2R5GNH0_9STRA</name>
<proteinExistence type="predicted"/>
<evidence type="ECO:0000256" key="4">
    <source>
        <dbReference type="SAM" id="SignalP"/>
    </source>
</evidence>
<sequence>MLRRKRCGVFLKAAAFTCVTVLAVIYRAQAAGPHVDIRWNVLAGQYFLSENIEVQNGGFDIEVGPTAVQVRGVQAGRGARRPSQHNGQADVDDDDDDEDDDDEEESNDTEENDSNHSNKTLLAAQKRLRPLLPQDQWGFRKLDVSAAIEKASRFRVTVRASSSSDAPPRFRLGLAPSINIRPGKPFYREWMVDNRCLWYLAGRPDEAAEFNNDGVWGAFSQDGCLEGKALTMEVDLERALVTFGAPTGPDSAQFQGPRLHFSLDGFAPISTLHLTEIRDHLSLPQELIINGASFSFETSNFGPDLPLGRAIVQSLAIADPIDACDPFSRDVARAIRGKILFALRGGCDFLDKVLHAQEAGAIAVIVADHNEPRRAGRGARTGEGKGAKAKGAKQQGSQARQSQPASAQDPTQLGDVSEGYDLVIMDHVNRHKDAARVSIPSVFVSNAADVFIAAQRKSGRPLNVLLRGSVDAPAHHGLHWRDHGLSPAVWLGPETDIKVSVEVVDANAPPAAPAICRPLVYLPFAVSEHESLLGSLRGLTVSRDSQNLFGPHLSKRLAAHAQVCEEAATPLYSFASLDDVGHFLVPWTSATRDLRERARAAKLAAAKGFAIGWGLSEVNTLSHIRLSGNMARMQGAPCADVADLSLEEGNHIGVQTTRAHTVCSFVYGLARPLTIHAKGPLPVVPQAGLFGSFLRAPIVYYWHATLVSTASGAGDDAKEGEAQRFGDDDVFAAIGVVAEPMSSASDFWGISSKGIPLHKGRELKVSSSSPELTAALRWTSFAGVLLDLGDMTLTIFTSADHTQWVTFTLRTNADALLPVMGLRDDPEPRFGVLPMIALQAGSAAKTSELATPSRAAEVRDQRLARTASSKCIQAHADLAICVAVKSDAVPSS</sequence>
<feature type="compositionally biased region" description="Low complexity" evidence="3">
    <location>
        <begin position="392"/>
        <end position="408"/>
    </location>
</feature>
<evidence type="ECO:0000256" key="1">
    <source>
        <dbReference type="ARBA" id="ARBA00022729"/>
    </source>
</evidence>
<dbReference type="SUPFAM" id="SSF52025">
    <property type="entry name" value="PA domain"/>
    <property type="match status" value="1"/>
</dbReference>
<keyword evidence="1 4" id="KW-0732">Signal</keyword>
<keyword evidence="7" id="KW-1185">Reference proteome</keyword>
<feature type="domain" description="PA" evidence="5">
    <location>
        <begin position="320"/>
        <end position="381"/>
    </location>
</feature>
<dbReference type="InParanoid" id="A0A2R5GNH0"/>
<feature type="region of interest" description="Disordered" evidence="3">
    <location>
        <begin position="74"/>
        <end position="118"/>
    </location>
</feature>
<comment type="caution">
    <text evidence="6">The sequence shown here is derived from an EMBL/GenBank/DDBJ whole genome shotgun (WGS) entry which is preliminary data.</text>
</comment>
<keyword evidence="6" id="KW-0675">Receptor</keyword>
<evidence type="ECO:0000313" key="6">
    <source>
        <dbReference type="EMBL" id="GBG32165.1"/>
    </source>
</evidence>
<organism evidence="6 7">
    <name type="scientific">Hondaea fermentalgiana</name>
    <dbReference type="NCBI Taxonomy" id="2315210"/>
    <lineage>
        <taxon>Eukaryota</taxon>
        <taxon>Sar</taxon>
        <taxon>Stramenopiles</taxon>
        <taxon>Bigyra</taxon>
        <taxon>Labyrinthulomycetes</taxon>
        <taxon>Thraustochytrida</taxon>
        <taxon>Thraustochytriidae</taxon>
        <taxon>Hondaea</taxon>
    </lineage>
</organism>
<dbReference type="AlphaFoldDB" id="A0A2R5GNH0"/>
<evidence type="ECO:0000259" key="5">
    <source>
        <dbReference type="Pfam" id="PF02225"/>
    </source>
</evidence>
<dbReference type="Gene3D" id="3.50.30.30">
    <property type="match status" value="1"/>
</dbReference>
<gene>
    <name evidence="6" type="ORF">FCC1311_083902</name>
</gene>
<accession>A0A2R5GNH0</accession>
<dbReference type="InterPro" id="IPR003137">
    <property type="entry name" value="PA_domain"/>
</dbReference>
<feature type="signal peptide" evidence="4">
    <location>
        <begin position="1"/>
        <end position="30"/>
    </location>
</feature>
<evidence type="ECO:0000256" key="3">
    <source>
        <dbReference type="SAM" id="MobiDB-lite"/>
    </source>
</evidence>
<feature type="compositionally biased region" description="Acidic residues" evidence="3">
    <location>
        <begin position="90"/>
        <end position="112"/>
    </location>
</feature>
<keyword evidence="6" id="KW-0812">Transmembrane</keyword>
<dbReference type="EMBL" id="BEYU01000115">
    <property type="protein sequence ID" value="GBG32165.1"/>
    <property type="molecule type" value="Genomic_DNA"/>
</dbReference>
<evidence type="ECO:0000256" key="2">
    <source>
        <dbReference type="ARBA" id="ARBA00023180"/>
    </source>
</evidence>
<evidence type="ECO:0000313" key="7">
    <source>
        <dbReference type="Proteomes" id="UP000241890"/>
    </source>
</evidence>
<feature type="region of interest" description="Disordered" evidence="3">
    <location>
        <begin position="373"/>
        <end position="414"/>
    </location>
</feature>
<dbReference type="PANTHER" id="PTHR22702:SF1">
    <property type="entry name" value="PROTEASE-ASSOCIATED DOMAIN-CONTAINING PROTEIN 1"/>
    <property type="match status" value="1"/>
</dbReference>
<dbReference type="OrthoDB" id="77835at2759"/>
<protein>
    <submittedName>
        <fullName evidence="6">Receptor-likey region, transmembrane domain-and RING domain-containing protein 2</fullName>
    </submittedName>
</protein>
<reference evidence="6 7" key="1">
    <citation type="submission" date="2017-12" db="EMBL/GenBank/DDBJ databases">
        <title>Sequencing, de novo assembly and annotation of complete genome of a new Thraustochytrid species, strain FCC1311.</title>
        <authorList>
            <person name="Sedici K."/>
            <person name="Godart F."/>
            <person name="Aiese Cigliano R."/>
            <person name="Sanseverino W."/>
            <person name="Barakat M."/>
            <person name="Ortet P."/>
            <person name="Marechal E."/>
            <person name="Cagnac O."/>
            <person name="Amato A."/>
        </authorList>
    </citation>
    <scope>NUCLEOTIDE SEQUENCE [LARGE SCALE GENOMIC DNA]</scope>
</reference>
<dbReference type="Pfam" id="PF02225">
    <property type="entry name" value="PA"/>
    <property type="match status" value="1"/>
</dbReference>
<dbReference type="InterPro" id="IPR046450">
    <property type="entry name" value="PA_dom_sf"/>
</dbReference>